<proteinExistence type="predicted"/>
<dbReference type="AlphaFoldDB" id="A0A853CZD0"/>
<dbReference type="PANTHER" id="PTHR42110">
    <property type="entry name" value="L-ASPARAGINASE, PUTATIVE (AFU_ORTHOLOGUE AFUA_3G11890)-RELATED"/>
    <property type="match status" value="1"/>
</dbReference>
<protein>
    <submittedName>
        <fullName evidence="1">L-asparaginase II</fullName>
    </submittedName>
</protein>
<reference evidence="1 2" key="1">
    <citation type="submission" date="2020-07" db="EMBL/GenBank/DDBJ databases">
        <title>Sequencing the genomes of 1000 actinobacteria strains.</title>
        <authorList>
            <person name="Klenk H.-P."/>
        </authorList>
    </citation>
    <scope>NUCLEOTIDE SEQUENCE [LARGE SCALE GENOMIC DNA]</scope>
    <source>
        <strain evidence="1 2">DSM 15165</strain>
    </source>
</reference>
<dbReference type="Proteomes" id="UP000578352">
    <property type="component" value="Unassembled WGS sequence"/>
</dbReference>
<sequence length="333" mass="33452">MPSTASATAVPGLAELAAVRRSGLIESRHFGSLVALDPDGGTLLELGDPDAVVLPRSTVKPLQALACLTAGAALAGPELAIAAGSHTGEDEHVRVVRGILAAAGVDESALGCPVDRPEDEGTFERMIRAGEPRTRIRMNCSGKHAAMLLAAAANGWPTDGYLDAAHPVQQQVRETMAAVTGVAVGHDAIDGCGAPLFGTTVRGVARSFGRLVTAAPGTPERTVADAMRAHPFYVGGSGHQNSTLMETIPGALAKGGAEGVIGVAAADGTAVAMKIVDGSPRATTLIALRVLEALGTDISGAGALVDLPVLGGGVPVGRIEVGTDLAAVLERVA</sequence>
<dbReference type="EMBL" id="JACCFL010000001">
    <property type="protein sequence ID" value="NYJ25549.1"/>
    <property type="molecule type" value="Genomic_DNA"/>
</dbReference>
<evidence type="ECO:0000313" key="2">
    <source>
        <dbReference type="Proteomes" id="UP000578352"/>
    </source>
</evidence>
<name>A0A853CZD0_9MICO</name>
<accession>A0A853CZD0</accession>
<dbReference type="Pfam" id="PF06089">
    <property type="entry name" value="Asparaginase_II"/>
    <property type="match status" value="1"/>
</dbReference>
<dbReference type="RefSeq" id="WP_179608317.1">
    <property type="nucleotide sequence ID" value="NZ_BAABEH010000001.1"/>
</dbReference>
<gene>
    <name evidence="1" type="ORF">HNR13_003836</name>
</gene>
<evidence type="ECO:0000313" key="1">
    <source>
        <dbReference type="EMBL" id="NYJ25549.1"/>
    </source>
</evidence>
<dbReference type="PANTHER" id="PTHR42110:SF1">
    <property type="entry name" value="L-ASPARAGINASE, PUTATIVE (AFU_ORTHOLOGUE AFUA_3G11890)-RELATED"/>
    <property type="match status" value="1"/>
</dbReference>
<comment type="caution">
    <text evidence="1">The sequence shown here is derived from an EMBL/GenBank/DDBJ whole genome shotgun (WGS) entry which is preliminary data.</text>
</comment>
<dbReference type="InterPro" id="IPR010349">
    <property type="entry name" value="Asparaginase_II"/>
</dbReference>
<organism evidence="1 2">
    <name type="scientific">Leifsonia shinshuensis</name>
    <dbReference type="NCBI Taxonomy" id="150026"/>
    <lineage>
        <taxon>Bacteria</taxon>
        <taxon>Bacillati</taxon>
        <taxon>Actinomycetota</taxon>
        <taxon>Actinomycetes</taxon>
        <taxon>Micrococcales</taxon>
        <taxon>Microbacteriaceae</taxon>
        <taxon>Leifsonia</taxon>
    </lineage>
</organism>